<gene>
    <name evidence="3" type="ORF">METZ01_LOCUS62623</name>
</gene>
<dbReference type="Pfam" id="PF13414">
    <property type="entry name" value="TPR_11"/>
    <property type="match status" value="1"/>
</dbReference>
<sequence>MTTNTEPKKSAEQWFQEGLAASKLGDPRTCLESYKKAIEVDPDHFLAQFNLGIRYGKLPMNIEAARHFREALRLKPESPMVHYSLAVVCNLIGETDDAFQHYNEAIRLNPEFAKAHSNLAMLSYSLKRGKETIHHLLKAVEMFEKTGDEFMINNAKSLLKDCFKEFNLTAEECQTL</sequence>
<dbReference type="InterPro" id="IPR050498">
    <property type="entry name" value="Ycf3"/>
</dbReference>
<keyword evidence="2" id="KW-0802">TPR repeat</keyword>
<dbReference type="PROSITE" id="PS50005">
    <property type="entry name" value="TPR"/>
    <property type="match status" value="3"/>
</dbReference>
<dbReference type="InterPro" id="IPR019734">
    <property type="entry name" value="TPR_rpt"/>
</dbReference>
<dbReference type="EMBL" id="UINC01003850">
    <property type="protein sequence ID" value="SVA09769.1"/>
    <property type="molecule type" value="Genomic_DNA"/>
</dbReference>
<dbReference type="SMART" id="SM00028">
    <property type="entry name" value="TPR"/>
    <property type="match status" value="4"/>
</dbReference>
<dbReference type="AlphaFoldDB" id="A0A381T1Y9"/>
<evidence type="ECO:0000313" key="3">
    <source>
        <dbReference type="EMBL" id="SVA09769.1"/>
    </source>
</evidence>
<dbReference type="SUPFAM" id="SSF48452">
    <property type="entry name" value="TPR-like"/>
    <property type="match status" value="1"/>
</dbReference>
<organism evidence="3">
    <name type="scientific">marine metagenome</name>
    <dbReference type="NCBI Taxonomy" id="408172"/>
    <lineage>
        <taxon>unclassified sequences</taxon>
        <taxon>metagenomes</taxon>
        <taxon>ecological metagenomes</taxon>
    </lineage>
</organism>
<evidence type="ECO:0000256" key="1">
    <source>
        <dbReference type="ARBA" id="ARBA00022737"/>
    </source>
</evidence>
<dbReference type="Pfam" id="PF00515">
    <property type="entry name" value="TPR_1"/>
    <property type="match status" value="1"/>
</dbReference>
<dbReference type="InterPro" id="IPR011990">
    <property type="entry name" value="TPR-like_helical_dom_sf"/>
</dbReference>
<dbReference type="Gene3D" id="1.25.40.10">
    <property type="entry name" value="Tetratricopeptide repeat domain"/>
    <property type="match status" value="1"/>
</dbReference>
<evidence type="ECO:0000256" key="2">
    <source>
        <dbReference type="ARBA" id="ARBA00022803"/>
    </source>
</evidence>
<dbReference type="PANTHER" id="PTHR44858:SF1">
    <property type="entry name" value="UDP-N-ACETYLGLUCOSAMINE--PEPTIDE N-ACETYLGLUCOSAMINYLTRANSFERASE SPINDLY-RELATED"/>
    <property type="match status" value="1"/>
</dbReference>
<name>A0A381T1Y9_9ZZZZ</name>
<accession>A0A381T1Y9</accession>
<keyword evidence="1" id="KW-0677">Repeat</keyword>
<proteinExistence type="predicted"/>
<dbReference type="PANTHER" id="PTHR44858">
    <property type="entry name" value="TETRATRICOPEPTIDE REPEAT PROTEIN 6"/>
    <property type="match status" value="1"/>
</dbReference>
<protein>
    <submittedName>
        <fullName evidence="3">Uncharacterized protein</fullName>
    </submittedName>
</protein>
<reference evidence="3" key="1">
    <citation type="submission" date="2018-05" db="EMBL/GenBank/DDBJ databases">
        <authorList>
            <person name="Lanie J.A."/>
            <person name="Ng W.-L."/>
            <person name="Kazmierczak K.M."/>
            <person name="Andrzejewski T.M."/>
            <person name="Davidsen T.M."/>
            <person name="Wayne K.J."/>
            <person name="Tettelin H."/>
            <person name="Glass J.I."/>
            <person name="Rusch D."/>
            <person name="Podicherti R."/>
            <person name="Tsui H.-C.T."/>
            <person name="Winkler M.E."/>
        </authorList>
    </citation>
    <scope>NUCLEOTIDE SEQUENCE</scope>
</reference>